<comment type="caution">
    <text evidence="1">The sequence shown here is derived from an EMBL/GenBank/DDBJ whole genome shotgun (WGS) entry which is preliminary data.</text>
</comment>
<name>A0A6B0RJJ4_9CETA</name>
<dbReference type="AlphaFoldDB" id="A0A6B0RJJ4"/>
<reference evidence="1" key="1">
    <citation type="submission" date="2019-10" db="EMBL/GenBank/DDBJ databases">
        <title>The sequence and de novo assembly of the wild yak genome.</title>
        <authorList>
            <person name="Liu Y."/>
        </authorList>
    </citation>
    <scope>NUCLEOTIDE SEQUENCE [LARGE SCALE GENOMIC DNA]</scope>
    <source>
        <strain evidence="1">WY2019</strain>
    </source>
</reference>
<dbReference type="EMBL" id="VBQZ03000062">
    <property type="protein sequence ID" value="MXQ90288.1"/>
    <property type="molecule type" value="Genomic_DNA"/>
</dbReference>
<accession>A0A6B0RJJ4</accession>
<gene>
    <name evidence="1" type="ORF">E5288_WYG001916</name>
</gene>
<dbReference type="Proteomes" id="UP000322234">
    <property type="component" value="Unassembled WGS sequence"/>
</dbReference>
<protein>
    <submittedName>
        <fullName evidence="1">Uncharacterized protein</fullName>
    </submittedName>
</protein>
<organism evidence="1 2">
    <name type="scientific">Bos mutus</name>
    <name type="common">wild yak</name>
    <dbReference type="NCBI Taxonomy" id="72004"/>
    <lineage>
        <taxon>Eukaryota</taxon>
        <taxon>Metazoa</taxon>
        <taxon>Chordata</taxon>
        <taxon>Craniata</taxon>
        <taxon>Vertebrata</taxon>
        <taxon>Euteleostomi</taxon>
        <taxon>Mammalia</taxon>
        <taxon>Eutheria</taxon>
        <taxon>Laurasiatheria</taxon>
        <taxon>Artiodactyla</taxon>
        <taxon>Ruminantia</taxon>
        <taxon>Pecora</taxon>
        <taxon>Bovidae</taxon>
        <taxon>Bovinae</taxon>
        <taxon>Bos</taxon>
    </lineage>
</organism>
<evidence type="ECO:0000313" key="1">
    <source>
        <dbReference type="EMBL" id="MXQ90288.1"/>
    </source>
</evidence>
<keyword evidence="2" id="KW-1185">Reference proteome</keyword>
<proteinExistence type="predicted"/>
<evidence type="ECO:0000313" key="2">
    <source>
        <dbReference type="Proteomes" id="UP000322234"/>
    </source>
</evidence>
<sequence length="279" mass="30540">MALLWDSGILDPDVGAEDYDFFPHPRGTQWMFQGVDGPIVPSLGPSFAILLGFSIWFSCQTLQHFIVDTRYQSGGMAGVELDGLPSGPWVFWEQRRVSFGAGSHKVIEVACVRCPVMGTDRPEAGAGLDEFWEAQGRAPGDGGGNAVKSLIGKKNWSISFDIGNLLPLFFILEWKPPEGHVTPSQGPCPDSVAKEGKESQKELTTLHYQISKNINSKSEKGKGGILGELIKPHVLNDLLSDWSSFLELELREESSDLLESQMPLVILRSGTKVVKTILS</sequence>